<feature type="transmembrane region" description="Helical" evidence="2">
    <location>
        <begin position="212"/>
        <end position="230"/>
    </location>
</feature>
<keyword evidence="4" id="KW-1185">Reference proteome</keyword>
<feature type="transmembrane region" description="Helical" evidence="2">
    <location>
        <begin position="263"/>
        <end position="287"/>
    </location>
</feature>
<feature type="transmembrane region" description="Helical" evidence="2">
    <location>
        <begin position="106"/>
        <end position="125"/>
    </location>
</feature>
<evidence type="ECO:0000313" key="4">
    <source>
        <dbReference type="Proteomes" id="UP001329915"/>
    </source>
</evidence>
<keyword evidence="2" id="KW-0472">Membrane</keyword>
<dbReference type="KEGG" id="dbc:MFMK1_001382"/>
<feature type="transmembrane region" description="Helical" evidence="2">
    <location>
        <begin position="327"/>
        <end position="347"/>
    </location>
</feature>
<accession>A0AAU0UMH9</accession>
<sequence length="589" mass="66607">MENEIKVLQEQVTELSRTVEDLQSRLELIEDRKKANLALGTKPEPRPLAEKTIGTLKEKRKELQTKAKRPRVNLELRLGQMLNRLGVVALIVGLAIFLKYSFDNQWIGPTGRIILGMLLGVGLWAGGEYTKKKYPRYAQGLLGGGSLAMFFSIYAGYSFYDLFSQVATFIVLVVIMALTVVMAVRHDAMVIGVLGIIGGYLTPFMVGSNDPNPWVLFTYLTILTAGVLGVSSSRKWILFNYLSFFFNQAIILFWMFAEFDLGYLTPTMLFLVVTFVLYVGITTAYNIRQRKLSTTAETILMGLNAFLFFAWSATALEGTIIDGYMGFYAIFLACCYIYLGRTVYTVYKDDKKQLFVLFGTALVLITIAMPLQLKEHYLSIAWLTEALSVIFISFKLSSKKLRFGGLIILAIALMSTWEFVDSWWMNKEMFLLNYRTLVGLYAIVVTGLVAWLYAQNAGEDEKPLAFILQGVVLMEVFIFLTMQNSHFFSMKDYDFLLSPEQLSLSGIWMLYAIVLFTLGLKKNNRYLRFGGLGLIGIVIAKAFFVDLDDLATIYKIVLFIILGLCLLGVSFVYQKKKDIIIGEDSEEEM</sequence>
<feature type="transmembrane region" description="Helical" evidence="2">
    <location>
        <begin position="237"/>
        <end position="257"/>
    </location>
</feature>
<gene>
    <name evidence="3" type="ORF">MFMK1_001382</name>
</gene>
<protein>
    <submittedName>
        <fullName evidence="3">DUF2339 domain-containing protein</fullName>
    </submittedName>
</protein>
<feature type="transmembrane region" description="Helical" evidence="2">
    <location>
        <begin position="299"/>
        <end position="321"/>
    </location>
</feature>
<feature type="transmembrane region" description="Helical" evidence="2">
    <location>
        <begin position="432"/>
        <end position="452"/>
    </location>
</feature>
<feature type="transmembrane region" description="Helical" evidence="2">
    <location>
        <begin position="81"/>
        <end position="100"/>
    </location>
</feature>
<feature type="coiled-coil region" evidence="1">
    <location>
        <begin position="5"/>
        <end position="32"/>
    </location>
</feature>
<feature type="transmembrane region" description="Helical" evidence="2">
    <location>
        <begin position="162"/>
        <end position="181"/>
    </location>
</feature>
<dbReference type="InterPro" id="IPR019286">
    <property type="entry name" value="DUF2339_TM"/>
</dbReference>
<feature type="transmembrane region" description="Helical" evidence="2">
    <location>
        <begin position="401"/>
        <end position="420"/>
    </location>
</feature>
<feature type="transmembrane region" description="Helical" evidence="2">
    <location>
        <begin position="502"/>
        <end position="520"/>
    </location>
</feature>
<feature type="transmembrane region" description="Helical" evidence="2">
    <location>
        <begin position="137"/>
        <end position="156"/>
    </location>
</feature>
<feature type="transmembrane region" description="Helical" evidence="2">
    <location>
        <begin position="377"/>
        <end position="394"/>
    </location>
</feature>
<feature type="transmembrane region" description="Helical" evidence="2">
    <location>
        <begin position="354"/>
        <end position="371"/>
    </location>
</feature>
<evidence type="ECO:0000256" key="1">
    <source>
        <dbReference type="SAM" id="Coils"/>
    </source>
</evidence>
<dbReference type="PANTHER" id="PTHR38434">
    <property type="entry name" value="BLL2549 PROTEIN"/>
    <property type="match status" value="1"/>
</dbReference>
<keyword evidence="1" id="KW-0175">Coiled coil</keyword>
<dbReference type="EMBL" id="CP121694">
    <property type="protein sequence ID" value="WRO21572.1"/>
    <property type="molecule type" value="Genomic_DNA"/>
</dbReference>
<evidence type="ECO:0000256" key="2">
    <source>
        <dbReference type="SAM" id="Phobius"/>
    </source>
</evidence>
<keyword evidence="2" id="KW-1133">Transmembrane helix</keyword>
<dbReference type="PANTHER" id="PTHR38434:SF1">
    <property type="entry name" value="BLL2549 PROTEIN"/>
    <property type="match status" value="1"/>
</dbReference>
<feature type="transmembrane region" description="Helical" evidence="2">
    <location>
        <begin position="188"/>
        <end position="206"/>
    </location>
</feature>
<reference evidence="3 4" key="1">
    <citation type="submission" date="2023-04" db="EMBL/GenBank/DDBJ databases">
        <authorList>
            <person name="Hsu D."/>
        </authorList>
    </citation>
    <scope>NUCLEOTIDE SEQUENCE [LARGE SCALE GENOMIC DNA]</scope>
    <source>
        <strain evidence="3 4">MK1</strain>
    </source>
</reference>
<feature type="transmembrane region" description="Helical" evidence="2">
    <location>
        <begin position="551"/>
        <end position="573"/>
    </location>
</feature>
<feature type="transmembrane region" description="Helical" evidence="2">
    <location>
        <begin position="464"/>
        <end position="482"/>
    </location>
</feature>
<organism evidence="3 4">
    <name type="scientific">Metallumcola ferriviriculae</name>
    <dbReference type="NCBI Taxonomy" id="3039180"/>
    <lineage>
        <taxon>Bacteria</taxon>
        <taxon>Bacillati</taxon>
        <taxon>Bacillota</taxon>
        <taxon>Clostridia</taxon>
        <taxon>Neomoorellales</taxon>
        <taxon>Desulfitibacteraceae</taxon>
        <taxon>Metallumcola</taxon>
    </lineage>
</organism>
<dbReference type="Pfam" id="PF10101">
    <property type="entry name" value="DUF2339"/>
    <property type="match status" value="1"/>
</dbReference>
<proteinExistence type="predicted"/>
<dbReference type="Proteomes" id="UP001329915">
    <property type="component" value="Chromosome"/>
</dbReference>
<feature type="transmembrane region" description="Helical" evidence="2">
    <location>
        <begin position="527"/>
        <end position="545"/>
    </location>
</feature>
<dbReference type="AlphaFoldDB" id="A0AAU0UMH9"/>
<dbReference type="RefSeq" id="WP_366924408.1">
    <property type="nucleotide sequence ID" value="NZ_CP121694.1"/>
</dbReference>
<keyword evidence="2" id="KW-0812">Transmembrane</keyword>
<evidence type="ECO:0000313" key="3">
    <source>
        <dbReference type="EMBL" id="WRO21572.1"/>
    </source>
</evidence>
<name>A0AAU0UMH9_9FIRM</name>